<dbReference type="Proteomes" id="UP000693946">
    <property type="component" value="Linkage Group LG9"/>
</dbReference>
<protein>
    <submittedName>
        <fullName evidence="1">Uncharacterized protein</fullName>
    </submittedName>
</protein>
<evidence type="ECO:0000313" key="1">
    <source>
        <dbReference type="EMBL" id="KAG7476077.1"/>
    </source>
</evidence>
<sequence>MQTLKVVKFEGCESASLRTLKVNKFKGAWILKDINWLIGIHLSSVDLMLFIHHSSCILPELQNDLVKNNYNNSKKHHSVHLSHLRGLLKTCHTQTSSSDLDQSHSKDECVQ</sequence>
<reference evidence="1 2" key="1">
    <citation type="journal article" date="2021" name="Sci. Rep.">
        <title>Chromosome anchoring in Senegalese sole (Solea senegalensis) reveals sex-associated markers and genome rearrangements in flatfish.</title>
        <authorList>
            <person name="Guerrero-Cozar I."/>
            <person name="Gomez-Garrido J."/>
            <person name="Berbel C."/>
            <person name="Martinez-Blanch J.F."/>
            <person name="Alioto T."/>
            <person name="Claros M.G."/>
            <person name="Gagnaire P.A."/>
            <person name="Manchado M."/>
        </authorList>
    </citation>
    <scope>NUCLEOTIDE SEQUENCE [LARGE SCALE GENOMIC DNA]</scope>
    <source>
        <strain evidence="1">Sse05_10M</strain>
    </source>
</reference>
<dbReference type="EMBL" id="JAGKHQ010000021">
    <property type="protein sequence ID" value="KAG7476077.1"/>
    <property type="molecule type" value="Genomic_DNA"/>
</dbReference>
<name>A0AAV6PTM4_SOLSE</name>
<accession>A0AAV6PTM4</accession>
<evidence type="ECO:0000313" key="2">
    <source>
        <dbReference type="Proteomes" id="UP000693946"/>
    </source>
</evidence>
<gene>
    <name evidence="1" type="ORF">JOB18_044582</name>
</gene>
<comment type="caution">
    <text evidence="1">The sequence shown here is derived from an EMBL/GenBank/DDBJ whole genome shotgun (WGS) entry which is preliminary data.</text>
</comment>
<keyword evidence="2" id="KW-1185">Reference proteome</keyword>
<organism evidence="1 2">
    <name type="scientific">Solea senegalensis</name>
    <name type="common">Senegalese sole</name>
    <dbReference type="NCBI Taxonomy" id="28829"/>
    <lineage>
        <taxon>Eukaryota</taxon>
        <taxon>Metazoa</taxon>
        <taxon>Chordata</taxon>
        <taxon>Craniata</taxon>
        <taxon>Vertebrata</taxon>
        <taxon>Euteleostomi</taxon>
        <taxon>Actinopterygii</taxon>
        <taxon>Neopterygii</taxon>
        <taxon>Teleostei</taxon>
        <taxon>Neoteleostei</taxon>
        <taxon>Acanthomorphata</taxon>
        <taxon>Carangaria</taxon>
        <taxon>Pleuronectiformes</taxon>
        <taxon>Pleuronectoidei</taxon>
        <taxon>Soleidae</taxon>
        <taxon>Solea</taxon>
    </lineage>
</organism>
<proteinExistence type="predicted"/>
<dbReference type="AlphaFoldDB" id="A0AAV6PTM4"/>